<feature type="region of interest" description="Disordered" evidence="6">
    <location>
        <begin position="118"/>
        <end position="137"/>
    </location>
</feature>
<dbReference type="InterPro" id="IPR004330">
    <property type="entry name" value="FAR1_DNA_bnd_dom"/>
</dbReference>
<dbReference type="PANTHER" id="PTHR31669">
    <property type="entry name" value="PROTEIN FAR1-RELATED SEQUENCE 10-RELATED"/>
    <property type="match status" value="1"/>
</dbReference>
<evidence type="ECO:0000259" key="7">
    <source>
        <dbReference type="PROSITE" id="PS50966"/>
    </source>
</evidence>
<evidence type="ECO:0000256" key="2">
    <source>
        <dbReference type="ARBA" id="ARBA00022723"/>
    </source>
</evidence>
<dbReference type="EMBL" id="JACMSC010000006">
    <property type="protein sequence ID" value="KAG6517069.1"/>
    <property type="molecule type" value="Genomic_DNA"/>
</dbReference>
<dbReference type="PANTHER" id="PTHR31669:SF162">
    <property type="entry name" value="PROTEIN FAR1-RELATED SEQUENCE"/>
    <property type="match status" value="1"/>
</dbReference>
<keyword evidence="9" id="KW-1185">Reference proteome</keyword>
<comment type="caution">
    <text evidence="8">The sequence shown here is derived from an EMBL/GenBank/DDBJ whole genome shotgun (WGS) entry which is preliminary data.</text>
</comment>
<sequence length="1043" mass="115563">MAHCRPCKRSQTEAPDTQIPIPHVGPTRERNASPILLLSAVSFLRWLSGSRRPPSDLSSPGFPPATMVHIAEIAEGAAEPSKEDNKDATEPLAAAAGTAVEEDTSPHELEQLPLPSQFQEPASLSEQQQPPPLPLLVSSHETPLELAEIAHSPVPEPEPEPEPKPGTATVPPSSSALVDDSQIVAPAPAPPAPVKVPYNEYALRVAYIMRSYLHMRPGGATANATSIASNGESCCRAMMEVTRKDNGRWGVSKVELEHTHQLDPPPDLAGALASGGLVPVLGMEFDSISAAKQYYSAYSEKMGFQSKTGSGKRSRGTRLLHMQRFLCSKGHFSTYSNAAESATRKRKRIPNKKAAEKEVKEVKTDCDALGVIQVESSMKKDGMTLEDQRREIHTENASSGSGNDKRKVNDGGKVGKVALVSNPGQSRLLRELGIRVSRYSNEERRNIILKYMQKRSGRQAVDRSLKIPSRQALAERRQRGVGGKFLSKEETQTMSRQEEILDDEPELPAEVVANAGGVPIVGMLFENEDKAYDYYIKYAGSVGFSVRKGWWDKSARNVTRSRVYVCSREGFRPKNEARRPRAETRTGCPARMAIKLTSSGKYRITEFVADHNHQLAAPLDMQMLSSKKLTLRAETLGGYLKEHLNLENDLRSFLNIYELLLERRRYNELQADYNANQGHPRIPPLRLLWQAANAYTPAIYDYFRREVELFLESMVYCSGEAGILSHYEVTVKEKSKVHCVRFDASNSSVICSCGKFEVVGIPCCHVLKVFDFRNIKELPSQYILKRWRKDAMAENLNENHSITLDSDAKSSVSKRYSSLCRTLFKLAARATENEEAFTLMVSHSDQLLDQVEQILQAKLLEKPSISGTSKGHPNNLIDSGNSSHGTGNDPQKPSGKKKSNGGTRQRHQNEVELNKRQKTRKGQTDDAEMSTRDNEAHAPPSSVSQPRNPANQFLVSNQFMQGPFMTSHQFGVGAMQGYHPVNQFGQDSSAPTLSQQPFPNSSHFTQGFPTPDLQALQFIGNNAQLDHQSSDQGQCAIPVWDFL</sequence>
<dbReference type="InterPro" id="IPR031052">
    <property type="entry name" value="FHY3/FAR1"/>
</dbReference>
<evidence type="ECO:0000256" key="3">
    <source>
        <dbReference type="ARBA" id="ARBA00022771"/>
    </source>
</evidence>
<feature type="region of interest" description="Disordered" evidence="6">
    <location>
        <begin position="1"/>
        <end position="32"/>
    </location>
</feature>
<dbReference type="Pfam" id="PF03101">
    <property type="entry name" value="FAR1"/>
    <property type="match status" value="1"/>
</dbReference>
<dbReference type="Pfam" id="PF04434">
    <property type="entry name" value="SWIM"/>
    <property type="match status" value="1"/>
</dbReference>
<reference evidence="8 9" key="1">
    <citation type="submission" date="2020-08" db="EMBL/GenBank/DDBJ databases">
        <title>Plant Genome Project.</title>
        <authorList>
            <person name="Zhang R.-G."/>
        </authorList>
    </citation>
    <scope>NUCLEOTIDE SEQUENCE [LARGE SCALE GENOMIC DNA]</scope>
    <source>
        <tissue evidence="8">Rhizome</tissue>
    </source>
</reference>
<evidence type="ECO:0000256" key="6">
    <source>
        <dbReference type="SAM" id="MobiDB-lite"/>
    </source>
</evidence>
<feature type="region of interest" description="Disordered" evidence="6">
    <location>
        <begin position="151"/>
        <end position="176"/>
    </location>
</feature>
<keyword evidence="2" id="KW-0479">Metal-binding</keyword>
<evidence type="ECO:0000256" key="4">
    <source>
        <dbReference type="ARBA" id="ARBA00022833"/>
    </source>
</evidence>
<comment type="similarity">
    <text evidence="1">Belongs to the FHY3/FAR1 family.</text>
</comment>
<dbReference type="PROSITE" id="PS50966">
    <property type="entry name" value="ZF_SWIM"/>
    <property type="match status" value="1"/>
</dbReference>
<feature type="compositionally biased region" description="Low complexity" evidence="6">
    <location>
        <begin position="119"/>
        <end position="128"/>
    </location>
</feature>
<feature type="domain" description="SWIM-type" evidence="7">
    <location>
        <begin position="727"/>
        <end position="774"/>
    </location>
</feature>
<evidence type="ECO:0000256" key="5">
    <source>
        <dbReference type="PROSITE-ProRule" id="PRU00325"/>
    </source>
</evidence>
<keyword evidence="4" id="KW-0862">Zinc</keyword>
<accession>A0A8J5LLB5</accession>
<feature type="region of interest" description="Disordered" evidence="6">
    <location>
        <begin position="864"/>
        <end position="949"/>
    </location>
</feature>
<keyword evidence="3 5" id="KW-0863">Zinc-finger</keyword>
<protein>
    <recommendedName>
        <fullName evidence="7">SWIM-type domain-containing protein</fullName>
    </recommendedName>
</protein>
<gene>
    <name evidence="8" type="ORF">ZIOFF_020448</name>
</gene>
<dbReference type="AlphaFoldDB" id="A0A8J5LLB5"/>
<dbReference type="GO" id="GO:0008270">
    <property type="term" value="F:zinc ion binding"/>
    <property type="evidence" value="ECO:0007669"/>
    <property type="project" value="UniProtKB-KW"/>
</dbReference>
<organism evidence="8 9">
    <name type="scientific">Zingiber officinale</name>
    <name type="common">Ginger</name>
    <name type="synonym">Amomum zingiber</name>
    <dbReference type="NCBI Taxonomy" id="94328"/>
    <lineage>
        <taxon>Eukaryota</taxon>
        <taxon>Viridiplantae</taxon>
        <taxon>Streptophyta</taxon>
        <taxon>Embryophyta</taxon>
        <taxon>Tracheophyta</taxon>
        <taxon>Spermatophyta</taxon>
        <taxon>Magnoliopsida</taxon>
        <taxon>Liliopsida</taxon>
        <taxon>Zingiberales</taxon>
        <taxon>Zingiberaceae</taxon>
        <taxon>Zingiber</taxon>
    </lineage>
</organism>
<dbReference type="SMART" id="SM00575">
    <property type="entry name" value="ZnF_PMZ"/>
    <property type="match status" value="1"/>
</dbReference>
<dbReference type="GO" id="GO:0006355">
    <property type="term" value="P:regulation of DNA-templated transcription"/>
    <property type="evidence" value="ECO:0007669"/>
    <property type="project" value="InterPro"/>
</dbReference>
<evidence type="ECO:0000256" key="1">
    <source>
        <dbReference type="ARBA" id="ARBA00005889"/>
    </source>
</evidence>
<feature type="compositionally biased region" description="Polar residues" evidence="6">
    <location>
        <begin position="865"/>
        <end position="891"/>
    </location>
</feature>
<dbReference type="Proteomes" id="UP000734854">
    <property type="component" value="Unassembled WGS sequence"/>
</dbReference>
<evidence type="ECO:0000313" key="9">
    <source>
        <dbReference type="Proteomes" id="UP000734854"/>
    </source>
</evidence>
<proteinExistence type="inferred from homology"/>
<name>A0A8J5LLB5_ZINOF</name>
<dbReference type="InterPro" id="IPR007527">
    <property type="entry name" value="Znf_SWIM"/>
</dbReference>
<evidence type="ECO:0000313" key="8">
    <source>
        <dbReference type="EMBL" id="KAG6517069.1"/>
    </source>
</evidence>
<dbReference type="InterPro" id="IPR006564">
    <property type="entry name" value="Znf_PMZ"/>
</dbReference>